<comment type="caution">
    <text evidence="1">The sequence shown here is derived from an EMBL/GenBank/DDBJ whole genome shotgun (WGS) entry which is preliminary data.</text>
</comment>
<proteinExistence type="predicted"/>
<sequence>MRTFRTVLEQKIWERRLTLEEFVEYAEVFAREYKEPGTLGVRHLQRLIAGRKPSGERLGPIKPVTARLLERIFDTSVDELLAEPRRATTEGEVPVRARRERADSDLAVALDWLDGRAGWSPGTSRRKVNGRLAELDEGKLLDRSVRRGGVSRTKLARALVDYYGSGLAGYAPYRIRCGGREIATSVLTRADWLDLAEPLFSGDRLAFTDRQSEARPSLDEVGAAAAVSRLAESAALGVRITNSPLYRLLDVNVGPAIEGTVGLVPFVEYALTMDLLEGELVDAVVGGAEVRPGSLPLRDKYMSDLASVLDMPSRVCAGGVLALCAIARPSDPFRGGRDYALLAQERSGHVLNAARRLAVIPKGFHEPLTDLRADAQLGATLRREMEEELFGREDIDSTAAGDRAAVPMHPSRMSEPMRWLMEKPGRLRVECTGFGLNLISGNYEFASLIIIDDDEFWAQYGGDIEANWETAGLRLYSSLDGELISDLVSQENWSNEGLFAFLQGLRRLSEVGDERVKLPSIDVMSATASGR</sequence>
<organism evidence="1 2">
    <name type="scientific">Allokutzneria multivorans</name>
    <dbReference type="NCBI Taxonomy" id="1142134"/>
    <lineage>
        <taxon>Bacteria</taxon>
        <taxon>Bacillati</taxon>
        <taxon>Actinomycetota</taxon>
        <taxon>Actinomycetes</taxon>
        <taxon>Pseudonocardiales</taxon>
        <taxon>Pseudonocardiaceae</taxon>
        <taxon>Allokutzneria</taxon>
    </lineage>
</organism>
<dbReference type="EMBL" id="BAABAL010000004">
    <property type="protein sequence ID" value="GAA3989670.1"/>
    <property type="molecule type" value="Genomic_DNA"/>
</dbReference>
<keyword evidence="2" id="KW-1185">Reference proteome</keyword>
<evidence type="ECO:0008006" key="3">
    <source>
        <dbReference type="Google" id="ProtNLM"/>
    </source>
</evidence>
<evidence type="ECO:0000313" key="2">
    <source>
        <dbReference type="Proteomes" id="UP001501747"/>
    </source>
</evidence>
<name>A0ABP7QXU4_9PSEU</name>
<evidence type="ECO:0000313" key="1">
    <source>
        <dbReference type="EMBL" id="GAA3989670.1"/>
    </source>
</evidence>
<protein>
    <recommendedName>
        <fullName evidence="3">Transcriptional regulator</fullName>
    </recommendedName>
</protein>
<reference evidence="2" key="1">
    <citation type="journal article" date="2019" name="Int. J. Syst. Evol. Microbiol.">
        <title>The Global Catalogue of Microorganisms (GCM) 10K type strain sequencing project: providing services to taxonomists for standard genome sequencing and annotation.</title>
        <authorList>
            <consortium name="The Broad Institute Genomics Platform"/>
            <consortium name="The Broad Institute Genome Sequencing Center for Infectious Disease"/>
            <person name="Wu L."/>
            <person name="Ma J."/>
        </authorList>
    </citation>
    <scope>NUCLEOTIDE SEQUENCE [LARGE SCALE GENOMIC DNA]</scope>
    <source>
        <strain evidence="2">JCM 17342</strain>
    </source>
</reference>
<accession>A0ABP7QXU4</accession>
<gene>
    <name evidence="1" type="ORF">GCM10022247_05340</name>
</gene>
<dbReference type="Proteomes" id="UP001501747">
    <property type="component" value="Unassembled WGS sequence"/>
</dbReference>